<feature type="coiled-coil region" evidence="2">
    <location>
        <begin position="110"/>
        <end position="137"/>
    </location>
</feature>
<dbReference type="GO" id="GO:0046872">
    <property type="term" value="F:metal ion binding"/>
    <property type="evidence" value="ECO:0007669"/>
    <property type="project" value="InterPro"/>
</dbReference>
<keyword evidence="2" id="KW-0175">Coiled coil</keyword>
<dbReference type="EMBL" id="LRDH01000112">
    <property type="protein sequence ID" value="PPV14109.1"/>
    <property type="molecule type" value="Genomic_DNA"/>
</dbReference>
<evidence type="ECO:0000313" key="6">
    <source>
        <dbReference type="Proteomes" id="UP000238081"/>
    </source>
</evidence>
<dbReference type="PANTHER" id="PTHR11851">
    <property type="entry name" value="METALLOPROTEASE"/>
    <property type="match status" value="1"/>
</dbReference>
<dbReference type="SUPFAM" id="SSF63411">
    <property type="entry name" value="LuxS/MPP-like metallohydrolase"/>
    <property type="match status" value="2"/>
</dbReference>
<gene>
    <name evidence="5" type="ORF">AWN73_14660</name>
</gene>
<evidence type="ECO:0000313" key="5">
    <source>
        <dbReference type="EMBL" id="PPV14109.1"/>
    </source>
</evidence>
<accession>A0A2S7F9E2</accession>
<name>A0A2S7F9E2_CLOBU</name>
<protein>
    <submittedName>
        <fullName evidence="5">Peptidase M16</fullName>
    </submittedName>
</protein>
<sequence>MKEIILDNNLKLIYKHSESELTSICISLNAGAGIEVEKIGVAHAVEHMVYKGTKTKSESQINEQLSSIFGFQNAMTNYPYVIYYGTLLNEDLNSGVELFSDILLNPEFDEKGFKEEMEVIKEELDEWDEEIEQFCEDKLFYNIFNKRRIKNPIIGTKESLDNLTVTDLKRFYEEKYFPENTSISVITSIDFNSVKEIIDKYFGMWKSKVISRNSYINNIEYEKIDASKIQITKRQGIKNAKVQMIFPLDKLNFKELNAFRLFNQYFGEGVNSVLFDALRTKNSLVYDVITRISNENYIKMYKITFTTSKENVNKAVELVMNLIKEINLKDELGIRLESLIKSYKLKRLFREEQSIILAKELATYDTMFGDYNIYENELGKIDEITETDILNSAKKVLKNSAVQVVW</sequence>
<evidence type="ECO:0000259" key="3">
    <source>
        <dbReference type="Pfam" id="PF00675"/>
    </source>
</evidence>
<dbReference type="PANTHER" id="PTHR11851:SF49">
    <property type="entry name" value="MITOCHONDRIAL-PROCESSING PEPTIDASE SUBUNIT ALPHA"/>
    <property type="match status" value="1"/>
</dbReference>
<feature type="domain" description="Peptidase M16 C-terminal" evidence="4">
    <location>
        <begin position="162"/>
        <end position="326"/>
    </location>
</feature>
<proteinExistence type="inferred from homology"/>
<dbReference type="Pfam" id="PF00675">
    <property type="entry name" value="Peptidase_M16"/>
    <property type="match status" value="1"/>
</dbReference>
<evidence type="ECO:0000259" key="4">
    <source>
        <dbReference type="Pfam" id="PF05193"/>
    </source>
</evidence>
<reference evidence="5 6" key="1">
    <citation type="submission" date="2016-01" db="EMBL/GenBank/DDBJ databases">
        <title>Characterization of the Clostridium difficile lineages that are prevalent in Hong Kong and China.</title>
        <authorList>
            <person name="Kwok J.S.-L."/>
            <person name="Lam W.-Y."/>
            <person name="Ip M."/>
            <person name="Chan T.-F."/>
            <person name="Hawkey P.M."/>
            <person name="Tsui S.K.-W."/>
        </authorList>
    </citation>
    <scope>NUCLEOTIDE SEQUENCE [LARGE SCALE GENOMIC DNA]</scope>
    <source>
        <strain evidence="5 6">300064</strain>
    </source>
</reference>
<comment type="caution">
    <text evidence="5">The sequence shown here is derived from an EMBL/GenBank/DDBJ whole genome shotgun (WGS) entry which is preliminary data.</text>
</comment>
<comment type="similarity">
    <text evidence="1">Belongs to the peptidase M16 family.</text>
</comment>
<evidence type="ECO:0000256" key="2">
    <source>
        <dbReference type="SAM" id="Coils"/>
    </source>
</evidence>
<dbReference type="AlphaFoldDB" id="A0A2S7F9E2"/>
<evidence type="ECO:0000256" key="1">
    <source>
        <dbReference type="ARBA" id="ARBA00007261"/>
    </source>
</evidence>
<dbReference type="Pfam" id="PF05193">
    <property type="entry name" value="Peptidase_M16_C"/>
    <property type="match status" value="1"/>
</dbReference>
<dbReference type="RefSeq" id="WP_043662823.1">
    <property type="nucleotide sequence ID" value="NZ_JSEG01000005.1"/>
</dbReference>
<feature type="domain" description="Peptidase M16 N-terminal" evidence="3">
    <location>
        <begin position="15"/>
        <end position="157"/>
    </location>
</feature>
<dbReference type="InterPro" id="IPR011765">
    <property type="entry name" value="Pept_M16_N"/>
</dbReference>
<dbReference type="InterPro" id="IPR050361">
    <property type="entry name" value="MPP/UQCRC_Complex"/>
</dbReference>
<dbReference type="Gene3D" id="3.30.830.10">
    <property type="entry name" value="Metalloenzyme, LuxS/M16 peptidase-like"/>
    <property type="match status" value="2"/>
</dbReference>
<dbReference type="InterPro" id="IPR007863">
    <property type="entry name" value="Peptidase_M16_C"/>
</dbReference>
<dbReference type="InterPro" id="IPR011249">
    <property type="entry name" value="Metalloenz_LuxS/M16"/>
</dbReference>
<dbReference type="Proteomes" id="UP000238081">
    <property type="component" value="Unassembled WGS sequence"/>
</dbReference>
<organism evidence="5 6">
    <name type="scientific">Clostridium butyricum</name>
    <dbReference type="NCBI Taxonomy" id="1492"/>
    <lineage>
        <taxon>Bacteria</taxon>
        <taxon>Bacillati</taxon>
        <taxon>Bacillota</taxon>
        <taxon>Clostridia</taxon>
        <taxon>Eubacteriales</taxon>
        <taxon>Clostridiaceae</taxon>
        <taxon>Clostridium</taxon>
    </lineage>
</organism>